<sequence>MPYSCLIFAWPGDHNPSLTIKFLRCVAVGNEPFLSSYSGLFNDVTLPVLQNIQNELNVAGLGDKDKATTTPFNAEMYNSPVSNPSPWLGLYKCVRCQFQHPVSALKAAGHRFYNGDLPKLAANVGTPPRPGNIEAYFFSLIDEDVKSIDPGNFERTSSSGDVKYLPDQWCVFNLNAKDLTKLGDSVDYTCSQSDHGSWLRILMQWPEHKRQCVLFVPHVLPGSEPQSPELQFQIASSSSSFPSLVAYFILVVILLALCT</sequence>
<evidence type="ECO:0000313" key="2">
    <source>
        <dbReference type="Proteomes" id="UP001057402"/>
    </source>
</evidence>
<proteinExistence type="predicted"/>
<reference evidence="2" key="1">
    <citation type="journal article" date="2023" name="Front. Plant Sci.">
        <title>Chromosomal-level genome assembly of Melastoma candidum provides insights into trichome evolution.</title>
        <authorList>
            <person name="Zhong Y."/>
            <person name="Wu W."/>
            <person name="Sun C."/>
            <person name="Zou P."/>
            <person name="Liu Y."/>
            <person name="Dai S."/>
            <person name="Zhou R."/>
        </authorList>
    </citation>
    <scope>NUCLEOTIDE SEQUENCE [LARGE SCALE GENOMIC DNA]</scope>
</reference>
<organism evidence="1 2">
    <name type="scientific">Melastoma candidum</name>
    <dbReference type="NCBI Taxonomy" id="119954"/>
    <lineage>
        <taxon>Eukaryota</taxon>
        <taxon>Viridiplantae</taxon>
        <taxon>Streptophyta</taxon>
        <taxon>Embryophyta</taxon>
        <taxon>Tracheophyta</taxon>
        <taxon>Spermatophyta</taxon>
        <taxon>Magnoliopsida</taxon>
        <taxon>eudicotyledons</taxon>
        <taxon>Gunneridae</taxon>
        <taxon>Pentapetalae</taxon>
        <taxon>rosids</taxon>
        <taxon>malvids</taxon>
        <taxon>Myrtales</taxon>
        <taxon>Melastomataceae</taxon>
        <taxon>Melastomatoideae</taxon>
        <taxon>Melastomateae</taxon>
        <taxon>Melastoma</taxon>
    </lineage>
</organism>
<evidence type="ECO:0000313" key="1">
    <source>
        <dbReference type="EMBL" id="KAI4330598.1"/>
    </source>
</evidence>
<keyword evidence="2" id="KW-1185">Reference proteome</keyword>
<accession>A0ACB9N1Z0</accession>
<name>A0ACB9N1Z0_9MYRT</name>
<protein>
    <submittedName>
        <fullName evidence="1">Uncharacterized protein</fullName>
    </submittedName>
</protein>
<gene>
    <name evidence="1" type="ORF">MLD38_028873</name>
</gene>
<dbReference type="EMBL" id="CM042887">
    <property type="protein sequence ID" value="KAI4330598.1"/>
    <property type="molecule type" value="Genomic_DNA"/>
</dbReference>
<comment type="caution">
    <text evidence="1">The sequence shown here is derived from an EMBL/GenBank/DDBJ whole genome shotgun (WGS) entry which is preliminary data.</text>
</comment>
<dbReference type="Proteomes" id="UP001057402">
    <property type="component" value="Chromosome 8"/>
</dbReference>